<proteinExistence type="predicted"/>
<dbReference type="OrthoDB" id="25869at2"/>
<dbReference type="STRING" id="869210.Marky_1311"/>
<evidence type="ECO:0000313" key="2">
    <source>
        <dbReference type="Proteomes" id="UP000007030"/>
    </source>
</evidence>
<evidence type="ECO:0000313" key="1">
    <source>
        <dbReference type="EMBL" id="AEB12048.1"/>
    </source>
</evidence>
<sequence length="150" mass="15886">MKHMKRWIACLTVLFGWALATGLDLGFSVRNGPNGVFMGSAGIAADLADLSVRGALVLGAPEGLLVSGEVLYTLPGFVLYPYLGGGVALGLTARAEQNALTLAIGERIYALATAGVAFPERGYRPYLELTQYLGPEPFTRVTVGFVMEAF</sequence>
<keyword evidence="2" id="KW-1185">Reference proteome</keyword>
<dbReference type="KEGG" id="mhd:Marky_1311"/>
<evidence type="ECO:0008006" key="3">
    <source>
        <dbReference type="Google" id="ProtNLM"/>
    </source>
</evidence>
<accession>F2NK77</accession>
<dbReference type="AlphaFoldDB" id="F2NK77"/>
<dbReference type="HOGENOM" id="CLU_1738317_0_0_0"/>
<protein>
    <recommendedName>
        <fullName evidence="3">Outer membrane protein beta-barrel domain-containing protein</fullName>
    </recommendedName>
</protein>
<name>F2NK77_MARHT</name>
<dbReference type="eggNOG" id="ENOG5033IQ3">
    <property type="taxonomic scope" value="Bacteria"/>
</dbReference>
<organism evidence="1 2">
    <name type="scientific">Marinithermus hydrothermalis (strain DSM 14884 / JCM 11576 / T1)</name>
    <dbReference type="NCBI Taxonomy" id="869210"/>
    <lineage>
        <taxon>Bacteria</taxon>
        <taxon>Thermotogati</taxon>
        <taxon>Deinococcota</taxon>
        <taxon>Deinococci</taxon>
        <taxon>Thermales</taxon>
        <taxon>Thermaceae</taxon>
        <taxon>Marinithermus</taxon>
    </lineage>
</organism>
<dbReference type="EMBL" id="CP002630">
    <property type="protein sequence ID" value="AEB12048.1"/>
    <property type="molecule type" value="Genomic_DNA"/>
</dbReference>
<reference evidence="1 2" key="1">
    <citation type="journal article" date="2012" name="Stand. Genomic Sci.">
        <title>Complete genome sequence of the aerobic, heterotroph Marinithermus hydrothermalis type strain (T1(T)) from a deep-sea hydrothermal vent chimney.</title>
        <authorList>
            <person name="Copeland A."/>
            <person name="Gu W."/>
            <person name="Yasawong M."/>
            <person name="Lapidus A."/>
            <person name="Lucas S."/>
            <person name="Deshpande S."/>
            <person name="Pagani I."/>
            <person name="Tapia R."/>
            <person name="Cheng J.F."/>
            <person name="Goodwin L.A."/>
            <person name="Pitluck S."/>
            <person name="Liolios K."/>
            <person name="Ivanova N."/>
            <person name="Mavromatis K."/>
            <person name="Mikhailova N."/>
            <person name="Pati A."/>
            <person name="Chen A."/>
            <person name="Palaniappan K."/>
            <person name="Land M."/>
            <person name="Pan C."/>
            <person name="Brambilla E.M."/>
            <person name="Rohde M."/>
            <person name="Tindall B.J."/>
            <person name="Sikorski J."/>
            <person name="Goker M."/>
            <person name="Detter J.C."/>
            <person name="Bristow J."/>
            <person name="Eisen J.A."/>
            <person name="Markowitz V."/>
            <person name="Hugenholtz P."/>
            <person name="Kyrpides N.C."/>
            <person name="Klenk H.P."/>
            <person name="Woyke T."/>
        </authorList>
    </citation>
    <scope>NUCLEOTIDE SEQUENCE [LARGE SCALE GENOMIC DNA]</scope>
    <source>
        <strain evidence="2">DSM 14884 / JCM 11576 / T1</strain>
    </source>
</reference>
<gene>
    <name evidence="1" type="ordered locus">Marky_1311</name>
</gene>
<dbReference type="Proteomes" id="UP000007030">
    <property type="component" value="Chromosome"/>
</dbReference>
<dbReference type="RefSeq" id="WP_013704095.1">
    <property type="nucleotide sequence ID" value="NC_015387.1"/>
</dbReference>